<dbReference type="PANTHER" id="PTHR45752">
    <property type="entry name" value="LEUCINE-RICH REPEAT-CONTAINING"/>
    <property type="match status" value="1"/>
</dbReference>
<reference evidence="6 7" key="1">
    <citation type="journal article" date="2014" name="Nat. Genet.">
        <title>Genome sequence of the hot pepper provides insights into the evolution of pungency in Capsicum species.</title>
        <authorList>
            <person name="Kim S."/>
            <person name="Park M."/>
            <person name="Yeom S.I."/>
            <person name="Kim Y.M."/>
            <person name="Lee J.M."/>
            <person name="Lee H.A."/>
            <person name="Seo E."/>
            <person name="Choi J."/>
            <person name="Cheong K."/>
            <person name="Kim K.T."/>
            <person name="Jung K."/>
            <person name="Lee G.W."/>
            <person name="Oh S.K."/>
            <person name="Bae C."/>
            <person name="Kim S.B."/>
            <person name="Lee H.Y."/>
            <person name="Kim S.Y."/>
            <person name="Kim M.S."/>
            <person name="Kang B.C."/>
            <person name="Jo Y.D."/>
            <person name="Yang H.B."/>
            <person name="Jeong H.J."/>
            <person name="Kang W.H."/>
            <person name="Kwon J.K."/>
            <person name="Shin C."/>
            <person name="Lim J.Y."/>
            <person name="Park J.H."/>
            <person name="Huh J.H."/>
            <person name="Kim J.S."/>
            <person name="Kim B.D."/>
            <person name="Cohen O."/>
            <person name="Paran I."/>
            <person name="Suh M.C."/>
            <person name="Lee S.B."/>
            <person name="Kim Y.K."/>
            <person name="Shin Y."/>
            <person name="Noh S.J."/>
            <person name="Park J."/>
            <person name="Seo Y.S."/>
            <person name="Kwon S.Y."/>
            <person name="Kim H.A."/>
            <person name="Park J.M."/>
            <person name="Kim H.J."/>
            <person name="Choi S.B."/>
            <person name="Bosland P.W."/>
            <person name="Reeves G."/>
            <person name="Jo S.H."/>
            <person name="Lee B.W."/>
            <person name="Cho H.T."/>
            <person name="Choi H.S."/>
            <person name="Lee M.S."/>
            <person name="Yu Y."/>
            <person name="Do Choi Y."/>
            <person name="Park B.S."/>
            <person name="van Deynze A."/>
            <person name="Ashrafi H."/>
            <person name="Hill T."/>
            <person name="Kim W.T."/>
            <person name="Pai H.S."/>
            <person name="Ahn H.K."/>
            <person name="Yeam I."/>
            <person name="Giovannoni J.J."/>
            <person name="Rose J.K."/>
            <person name="Sorensen I."/>
            <person name="Lee S.J."/>
            <person name="Kim R.W."/>
            <person name="Choi I.Y."/>
            <person name="Choi B.S."/>
            <person name="Lim J.S."/>
            <person name="Lee Y.H."/>
            <person name="Choi D."/>
        </authorList>
    </citation>
    <scope>NUCLEOTIDE SEQUENCE [LARGE SCALE GENOMIC DNA]</scope>
    <source>
        <strain evidence="7">cv. CM334</strain>
    </source>
</reference>
<keyword evidence="1" id="KW-0433">Leucine-rich repeat</keyword>
<evidence type="ECO:0000256" key="3">
    <source>
        <dbReference type="SAM" id="MobiDB-lite"/>
    </source>
</evidence>
<feature type="domain" description="Disease resistance R13L4/SHOC-2-like LRR" evidence="5">
    <location>
        <begin position="85"/>
        <end position="185"/>
    </location>
</feature>
<protein>
    <recommendedName>
        <fullName evidence="8">TMV resistance protein N-like</fullName>
    </recommendedName>
</protein>
<reference evidence="6 7" key="2">
    <citation type="journal article" date="2017" name="Genome Biol.">
        <title>New reference genome sequences of hot pepper reveal the massive evolution of plant disease-resistance genes by retroduplication.</title>
        <authorList>
            <person name="Kim S."/>
            <person name="Park J."/>
            <person name="Yeom S.I."/>
            <person name="Kim Y.M."/>
            <person name="Seo E."/>
            <person name="Kim K.T."/>
            <person name="Kim M.S."/>
            <person name="Lee J.M."/>
            <person name="Cheong K."/>
            <person name="Shin H.S."/>
            <person name="Kim S.B."/>
            <person name="Han K."/>
            <person name="Lee J."/>
            <person name="Park M."/>
            <person name="Lee H.A."/>
            <person name="Lee H.Y."/>
            <person name="Lee Y."/>
            <person name="Oh S."/>
            <person name="Lee J.H."/>
            <person name="Choi E."/>
            <person name="Choi E."/>
            <person name="Lee S.E."/>
            <person name="Jeon J."/>
            <person name="Kim H."/>
            <person name="Choi G."/>
            <person name="Song H."/>
            <person name="Lee J."/>
            <person name="Lee S.C."/>
            <person name="Kwon J.K."/>
            <person name="Lee H.Y."/>
            <person name="Koo N."/>
            <person name="Hong Y."/>
            <person name="Kim R.W."/>
            <person name="Kang W.H."/>
            <person name="Huh J.H."/>
            <person name="Kang B.C."/>
            <person name="Yang T.J."/>
            <person name="Lee Y.H."/>
            <person name="Bennetzen J.L."/>
            <person name="Choi D."/>
        </authorList>
    </citation>
    <scope>NUCLEOTIDE SEQUENCE [LARGE SCALE GENOMIC DNA]</scope>
    <source>
        <strain evidence="7">cv. CM334</strain>
    </source>
</reference>
<dbReference type="Pfam" id="PF20160">
    <property type="entry name" value="C-JID"/>
    <property type="match status" value="1"/>
</dbReference>
<keyword evidence="7" id="KW-1185">Reference proteome</keyword>
<dbReference type="InterPro" id="IPR050715">
    <property type="entry name" value="LRR-SigEffector_domain"/>
</dbReference>
<evidence type="ECO:0000313" key="6">
    <source>
        <dbReference type="EMBL" id="PHT66442.1"/>
    </source>
</evidence>
<dbReference type="EMBL" id="AYRZ02000012">
    <property type="protein sequence ID" value="PHT66442.1"/>
    <property type="molecule type" value="Genomic_DNA"/>
</dbReference>
<dbReference type="Gene3D" id="3.80.10.10">
    <property type="entry name" value="Ribonuclease Inhibitor"/>
    <property type="match status" value="1"/>
</dbReference>
<evidence type="ECO:0008006" key="8">
    <source>
        <dbReference type="Google" id="ProtNLM"/>
    </source>
</evidence>
<comment type="caution">
    <text evidence="6">The sequence shown here is derived from an EMBL/GenBank/DDBJ whole genome shotgun (WGS) entry which is preliminary data.</text>
</comment>
<feature type="domain" description="C-JID" evidence="4">
    <location>
        <begin position="196"/>
        <end position="296"/>
    </location>
</feature>
<evidence type="ECO:0000259" key="4">
    <source>
        <dbReference type="Pfam" id="PF20160"/>
    </source>
</evidence>
<feature type="region of interest" description="Disordered" evidence="3">
    <location>
        <begin position="389"/>
        <end position="430"/>
    </location>
</feature>
<dbReference type="Gramene" id="PHT66442">
    <property type="protein sequence ID" value="PHT66442"/>
    <property type="gene ID" value="T459_30867"/>
</dbReference>
<evidence type="ECO:0000256" key="1">
    <source>
        <dbReference type="ARBA" id="ARBA00022614"/>
    </source>
</evidence>
<evidence type="ECO:0000259" key="5">
    <source>
        <dbReference type="Pfam" id="PF23598"/>
    </source>
</evidence>
<dbReference type="InterPro" id="IPR045344">
    <property type="entry name" value="C-JID"/>
</dbReference>
<dbReference type="STRING" id="4072.A0A2G2Y9M3"/>
<accession>A0A2G2Y9M3</accession>
<organism evidence="6 7">
    <name type="scientific">Capsicum annuum</name>
    <name type="common">Capsicum pepper</name>
    <dbReference type="NCBI Taxonomy" id="4072"/>
    <lineage>
        <taxon>Eukaryota</taxon>
        <taxon>Viridiplantae</taxon>
        <taxon>Streptophyta</taxon>
        <taxon>Embryophyta</taxon>
        <taxon>Tracheophyta</taxon>
        <taxon>Spermatophyta</taxon>
        <taxon>Magnoliopsida</taxon>
        <taxon>eudicotyledons</taxon>
        <taxon>Gunneridae</taxon>
        <taxon>Pentapetalae</taxon>
        <taxon>asterids</taxon>
        <taxon>lamiids</taxon>
        <taxon>Solanales</taxon>
        <taxon>Solanaceae</taxon>
        <taxon>Solanoideae</taxon>
        <taxon>Capsiceae</taxon>
        <taxon>Capsicum</taxon>
    </lineage>
</organism>
<dbReference type="Pfam" id="PF23598">
    <property type="entry name" value="LRR_14"/>
    <property type="match status" value="1"/>
</dbReference>
<keyword evidence="2" id="KW-0677">Repeat</keyword>
<dbReference type="PANTHER" id="PTHR45752:SF195">
    <property type="entry name" value="LEUCINE-RICH REPEAT (LRR) FAMILY PROTEIN-RELATED"/>
    <property type="match status" value="1"/>
</dbReference>
<dbReference type="InterPro" id="IPR032675">
    <property type="entry name" value="LRR_dom_sf"/>
</dbReference>
<dbReference type="SUPFAM" id="SSF52058">
    <property type="entry name" value="L domain-like"/>
    <property type="match status" value="1"/>
</dbReference>
<feature type="compositionally biased region" description="Basic residues" evidence="3">
    <location>
        <begin position="402"/>
        <end position="416"/>
    </location>
</feature>
<sequence>MESLEQLMITNCPKLDTFPEINGDMHCLKEMTLDSIGIRELPSAIENLFGLESLNLEGCEDLVSLPNSLCNLKNLQHLYLCGCKKLEKLPENIGDLKELETLDARETAISQLPPSITKLVKLGELSFSRVVQHVWHSSIFGFHQLSALSYLNELHLNNLNILGGLPETLGSLQSLEHLDCEFHHKNYFLISFPEVRSPELFDDQFINQKDISFELNPSWYTDKFMGFSIFCGCNAIYVGLVATLVCKSDPERKHSLNATLLIIKKGKSPNDYYLFEVSTECRENAYWGIRLEYENKDWRWRRNQRTTQSPKIFPVPRKDTSVTAKSVCYIVLEQPEPSLPSSSLASTEHDIATDSGLYLGYEKKSLEVDQATMTVQKEHKSQNVQLIRVCGSPSRKMDDTSRKRKRRRNRKKRRKIAGTDESSLHDFDGS</sequence>
<dbReference type="InterPro" id="IPR055414">
    <property type="entry name" value="LRR_R13L4/SHOC2-like"/>
</dbReference>
<dbReference type="Proteomes" id="UP000222542">
    <property type="component" value="Unassembled WGS sequence"/>
</dbReference>
<proteinExistence type="predicted"/>
<name>A0A2G2Y9M3_CAPAN</name>
<evidence type="ECO:0000313" key="7">
    <source>
        <dbReference type="Proteomes" id="UP000222542"/>
    </source>
</evidence>
<gene>
    <name evidence="6" type="ORF">T459_30867</name>
</gene>
<evidence type="ECO:0000256" key="2">
    <source>
        <dbReference type="ARBA" id="ARBA00022737"/>
    </source>
</evidence>
<dbReference type="AlphaFoldDB" id="A0A2G2Y9M3"/>